<keyword evidence="2" id="KW-1185">Reference proteome</keyword>
<proteinExistence type="predicted"/>
<dbReference type="EMBL" id="MZ130488">
    <property type="protein sequence ID" value="QWM90337.1"/>
    <property type="molecule type" value="Genomic_DNA"/>
</dbReference>
<dbReference type="Proteomes" id="UP000827442">
    <property type="component" value="Segment"/>
</dbReference>
<dbReference type="GeneID" id="75691610"/>
<sequence length="71" mass="8378">MNKEIKENLTGLMITLGTDTERKFAWCLRKINNRPFICIHKRKDGYSKFNENDFITAFPIDVIEDCLKLLL</sequence>
<gene>
    <name evidence="1" type="primary">gp_25597</name>
</gene>
<evidence type="ECO:0000313" key="2">
    <source>
        <dbReference type="Proteomes" id="UP000827442"/>
    </source>
</evidence>
<protein>
    <submittedName>
        <fullName evidence="1">Uncharacterized protein</fullName>
    </submittedName>
</protein>
<reference evidence="1 2" key="1">
    <citation type="submission" date="2021-04" db="EMBL/GenBank/DDBJ databases">
        <authorList>
            <person name="Shkoporov A.N."/>
            <person name="Stockdale S.R."/>
            <person name="Guerin E."/>
            <person name="Ross R.P."/>
            <person name="Hill C."/>
        </authorList>
    </citation>
    <scope>NUCLEOTIDE SEQUENCE [LARGE SCALE GENOMIC DNA]</scope>
    <source>
        <strain evidence="2">cr17_1</strain>
    </source>
</reference>
<dbReference type="KEGG" id="vg:75691610"/>
<accession>A0AAE7S198</accession>
<dbReference type="RefSeq" id="YP_010359909.1">
    <property type="nucleotide sequence ID" value="NC_062778.1"/>
</dbReference>
<evidence type="ECO:0000313" key="1">
    <source>
        <dbReference type="EMBL" id="QWM90337.1"/>
    </source>
</evidence>
<name>A0AAE7S198_9CAUD</name>
<organism evidence="1 2">
    <name type="scientific">uncultured phage cr17_1</name>
    <dbReference type="NCBI Taxonomy" id="2986404"/>
    <lineage>
        <taxon>Viruses</taxon>
        <taxon>Duplodnaviria</taxon>
        <taxon>Heunggongvirae</taxon>
        <taxon>Uroviricota</taxon>
        <taxon>Caudoviricetes</taxon>
        <taxon>Crassvirales</taxon>
        <taxon>Intestiviridae</taxon>
        <taxon>Crudevirinae</taxon>
        <taxon>Endlipuvirus</taxon>
        <taxon>Endlipuvirus intestinihominis</taxon>
    </lineage>
</organism>